<proteinExistence type="predicted"/>
<feature type="transmembrane region" description="Helical" evidence="1">
    <location>
        <begin position="336"/>
        <end position="353"/>
    </location>
</feature>
<feature type="transmembrane region" description="Helical" evidence="1">
    <location>
        <begin position="139"/>
        <end position="159"/>
    </location>
</feature>
<keyword evidence="1" id="KW-0472">Membrane</keyword>
<feature type="transmembrane region" description="Helical" evidence="1">
    <location>
        <begin position="40"/>
        <end position="60"/>
    </location>
</feature>
<dbReference type="EMBL" id="QJJK01000004">
    <property type="protein sequence ID" value="PXW59976.1"/>
    <property type="molecule type" value="Genomic_DNA"/>
</dbReference>
<dbReference type="PIRSF" id="PIRSF028704">
    <property type="entry name" value="UPC028704"/>
    <property type="match status" value="1"/>
</dbReference>
<name>A0A2V3U859_9HYPH</name>
<keyword evidence="1" id="KW-0812">Transmembrane</keyword>
<protein>
    <recommendedName>
        <fullName evidence="4">OpgC protein</fullName>
    </recommendedName>
</protein>
<sequence>MSGSRRIDGIDFWRGIVLAMIFINHVPGNGFEIMTHRHVGFSDSAEAFVFLAGVSVVLAYGGRCLGGEPWGGFRAIMSRVVTLYGVQIAMSFAAIVIFALGALVFDDNTIMHEHGRDLFLSNPMRAVVAVTGLSHQLGYFNILPIYIVFLLWAPVLLLLARLDSRLMLAVSALIYLLAHEYGWNFPTWPVAGGWFFNPFAWQFLFAAGMFIGISLRAGEGIGFDRRLFAVCVAILIASAFVVTKAFGFLPALPAQLNSVVDMSKTHLAPIRMIHFLALAYVLYHSGLTLMAKRGALFAPLCVIGRQSLPVFAAGSILSAIGQVVIGMRTTGFVDDLLFIGGGLILLYAIALYLSDRGKVTADRPSTTKMA</sequence>
<feature type="transmembrane region" description="Helical" evidence="1">
    <location>
        <begin position="227"/>
        <end position="252"/>
    </location>
</feature>
<feature type="transmembrane region" description="Helical" evidence="1">
    <location>
        <begin position="12"/>
        <end position="28"/>
    </location>
</feature>
<evidence type="ECO:0008006" key="4">
    <source>
        <dbReference type="Google" id="ProtNLM"/>
    </source>
</evidence>
<comment type="caution">
    <text evidence="2">The sequence shown here is derived from an EMBL/GenBank/DDBJ whole genome shotgun (WGS) entry which is preliminary data.</text>
</comment>
<feature type="transmembrane region" description="Helical" evidence="1">
    <location>
        <begin position="81"/>
        <end position="105"/>
    </location>
</feature>
<feature type="transmembrane region" description="Helical" evidence="1">
    <location>
        <begin position="195"/>
        <end position="215"/>
    </location>
</feature>
<reference evidence="2 3" key="1">
    <citation type="submission" date="2018-05" db="EMBL/GenBank/DDBJ databases">
        <title>Genomic Encyclopedia of Type Strains, Phase IV (KMG-IV): sequencing the most valuable type-strain genomes for metagenomic binning, comparative biology and taxonomic classification.</title>
        <authorList>
            <person name="Goeker M."/>
        </authorList>
    </citation>
    <scope>NUCLEOTIDE SEQUENCE [LARGE SCALE GENOMIC DNA]</scope>
    <source>
        <strain evidence="2 3">DSM 6462</strain>
    </source>
</reference>
<dbReference type="OrthoDB" id="9775975at2"/>
<dbReference type="Proteomes" id="UP000248021">
    <property type="component" value="Unassembled WGS sequence"/>
</dbReference>
<dbReference type="PANTHER" id="PTHR38592:SF3">
    <property type="entry name" value="BLL4819 PROTEIN"/>
    <property type="match status" value="1"/>
</dbReference>
<evidence type="ECO:0000256" key="1">
    <source>
        <dbReference type="SAM" id="Phobius"/>
    </source>
</evidence>
<dbReference type="InterPro" id="IPR014550">
    <property type="entry name" value="UCP028704_OpgC"/>
</dbReference>
<keyword evidence="3" id="KW-1185">Reference proteome</keyword>
<accession>A0A2V3U859</accession>
<dbReference type="PANTHER" id="PTHR38592">
    <property type="entry name" value="BLL4819 PROTEIN"/>
    <property type="match status" value="1"/>
</dbReference>
<evidence type="ECO:0000313" key="3">
    <source>
        <dbReference type="Proteomes" id="UP000248021"/>
    </source>
</evidence>
<organism evidence="2 3">
    <name type="scientific">Chelatococcus asaccharovorans</name>
    <dbReference type="NCBI Taxonomy" id="28210"/>
    <lineage>
        <taxon>Bacteria</taxon>
        <taxon>Pseudomonadati</taxon>
        <taxon>Pseudomonadota</taxon>
        <taxon>Alphaproteobacteria</taxon>
        <taxon>Hyphomicrobiales</taxon>
        <taxon>Chelatococcaceae</taxon>
        <taxon>Chelatococcus</taxon>
    </lineage>
</organism>
<feature type="transmembrane region" description="Helical" evidence="1">
    <location>
        <begin position="310"/>
        <end position="330"/>
    </location>
</feature>
<dbReference type="AlphaFoldDB" id="A0A2V3U859"/>
<evidence type="ECO:0000313" key="2">
    <source>
        <dbReference type="EMBL" id="PXW59976.1"/>
    </source>
</evidence>
<keyword evidence="1" id="KW-1133">Transmembrane helix</keyword>
<feature type="transmembrane region" description="Helical" evidence="1">
    <location>
        <begin position="272"/>
        <end position="290"/>
    </location>
</feature>
<dbReference type="Pfam" id="PF10129">
    <property type="entry name" value="OpgC_C"/>
    <property type="match status" value="1"/>
</dbReference>
<feature type="transmembrane region" description="Helical" evidence="1">
    <location>
        <begin position="166"/>
        <end position="183"/>
    </location>
</feature>
<gene>
    <name evidence="2" type="ORF">C7450_10426</name>
</gene>